<dbReference type="Pfam" id="PF01926">
    <property type="entry name" value="MMR_HSR1"/>
    <property type="match status" value="1"/>
</dbReference>
<proteinExistence type="inferred from homology"/>
<dbReference type="HAMAP" id="MF_00321">
    <property type="entry name" value="GTPase_EngB"/>
    <property type="match status" value="1"/>
</dbReference>
<evidence type="ECO:0000256" key="9">
    <source>
        <dbReference type="ARBA" id="ARBA00023306"/>
    </source>
</evidence>
<evidence type="ECO:0000256" key="5">
    <source>
        <dbReference type="ARBA" id="ARBA00022741"/>
    </source>
</evidence>
<evidence type="ECO:0000313" key="12">
    <source>
        <dbReference type="EMBL" id="AEH25320.1"/>
    </source>
</evidence>
<dbReference type="KEGG" id="pya:PYCH_16540"/>
<dbReference type="Proteomes" id="UP000008386">
    <property type="component" value="Chromosome"/>
</dbReference>
<dbReference type="InterPro" id="IPR019987">
    <property type="entry name" value="GTP-bd_ribosome_bio_YsxC"/>
</dbReference>
<keyword evidence="8 10" id="KW-0717">Septation</keyword>
<gene>
    <name evidence="10" type="primary">engB</name>
    <name evidence="12" type="ordered locus">PYCH_16540</name>
</gene>
<sequence>MRGIAQGLIKAQNDKGLMATIIFVGRSNVGKSTLIYKLTGKRVRRGKRPGVTRKIIELEWRGHRVIDMPGFGFMAGLPKEVQERIKDEIVHFIEDNADKIDLAILVVDGKAAPEIIERWEKRGEIPIDVEFYQFLTELNIPTIVAVNKLDKIKNVQRTIHFLAEKFGVPYEKIEEVFIPLSAKFGDNIDVLRKRIDDILRASQERRG</sequence>
<comment type="similarity">
    <text evidence="2 10">Belongs to the TRAFAC class TrmE-Era-EngA-EngB-Septin-like GTPase superfamily. EngB GTPase family.</text>
</comment>
<dbReference type="InterPro" id="IPR027417">
    <property type="entry name" value="P-loop_NTPase"/>
</dbReference>
<keyword evidence="7 10" id="KW-0342">GTP-binding</keyword>
<evidence type="ECO:0000256" key="8">
    <source>
        <dbReference type="ARBA" id="ARBA00023210"/>
    </source>
</evidence>
<dbReference type="Gene3D" id="3.40.50.300">
    <property type="entry name" value="P-loop containing nucleotide triphosphate hydrolases"/>
    <property type="match status" value="1"/>
</dbReference>
<evidence type="ECO:0000256" key="10">
    <source>
        <dbReference type="HAMAP-Rule" id="MF_00321"/>
    </source>
</evidence>
<keyword evidence="9 10" id="KW-0131">Cell cycle</keyword>
<organism evidence="12 13">
    <name type="scientific">Pyrococcus yayanosii (strain CH1 / JCM 16557)</name>
    <dbReference type="NCBI Taxonomy" id="529709"/>
    <lineage>
        <taxon>Archaea</taxon>
        <taxon>Methanobacteriati</taxon>
        <taxon>Methanobacteriota</taxon>
        <taxon>Thermococci</taxon>
        <taxon>Thermococcales</taxon>
        <taxon>Thermococcaceae</taxon>
        <taxon>Pyrococcus</taxon>
    </lineage>
</organism>
<evidence type="ECO:0000256" key="2">
    <source>
        <dbReference type="ARBA" id="ARBA00009638"/>
    </source>
</evidence>
<dbReference type="EMBL" id="CP002779">
    <property type="protein sequence ID" value="AEH25320.1"/>
    <property type="molecule type" value="Genomic_DNA"/>
</dbReference>
<evidence type="ECO:0000256" key="7">
    <source>
        <dbReference type="ARBA" id="ARBA00023134"/>
    </source>
</evidence>
<dbReference type="PANTHER" id="PTHR11649">
    <property type="entry name" value="MSS1/TRME-RELATED GTP-BINDING PROTEIN"/>
    <property type="match status" value="1"/>
</dbReference>
<name>F8AEE1_PYRYC</name>
<accession>F8AEE1</accession>
<dbReference type="GO" id="GO:0051301">
    <property type="term" value="P:cell division"/>
    <property type="evidence" value="ECO:0007669"/>
    <property type="project" value="UniProtKB-KW"/>
</dbReference>
<reference evidence="12 13" key="1">
    <citation type="journal article" date="2011" name="J. Bacteriol.">
        <title>Complete genome sequence of the obligate piezophilic hyperthermophilic archaeon Pyrococcus yayanosii CH1.</title>
        <authorList>
            <person name="Jun X."/>
            <person name="Lupeng L."/>
            <person name="Minjuan X."/>
            <person name="Oger P."/>
            <person name="Fengping W."/>
            <person name="Jebbar M."/>
            <person name="Xiang X."/>
        </authorList>
    </citation>
    <scope>NUCLEOTIDE SEQUENCE [LARGE SCALE GENOMIC DNA]</scope>
    <source>
        <strain evidence="13">CH1 / JCM 16557</strain>
    </source>
</reference>
<comment type="function">
    <text evidence="10">Necessary for normal cell division and for the maintenance of normal septation.</text>
</comment>
<keyword evidence="4" id="KW-0479">Metal-binding</keyword>
<evidence type="ECO:0000256" key="3">
    <source>
        <dbReference type="ARBA" id="ARBA00022618"/>
    </source>
</evidence>
<dbReference type="InterPro" id="IPR006073">
    <property type="entry name" value="GTP-bd"/>
</dbReference>
<feature type="domain" description="EngB-type G" evidence="11">
    <location>
        <begin position="17"/>
        <end position="201"/>
    </location>
</feature>
<dbReference type="GO" id="GO:0046872">
    <property type="term" value="F:metal ion binding"/>
    <property type="evidence" value="ECO:0007669"/>
    <property type="project" value="UniProtKB-KW"/>
</dbReference>
<keyword evidence="13" id="KW-1185">Reference proteome</keyword>
<evidence type="ECO:0000256" key="1">
    <source>
        <dbReference type="ARBA" id="ARBA00001946"/>
    </source>
</evidence>
<dbReference type="PANTHER" id="PTHR11649:SF13">
    <property type="entry name" value="ENGB-TYPE G DOMAIN-CONTAINING PROTEIN"/>
    <property type="match status" value="1"/>
</dbReference>
<dbReference type="InterPro" id="IPR030393">
    <property type="entry name" value="G_ENGB_dom"/>
</dbReference>
<dbReference type="HOGENOM" id="CLU_033732_3_0_2"/>
<evidence type="ECO:0000259" key="11">
    <source>
        <dbReference type="PROSITE" id="PS51706"/>
    </source>
</evidence>
<dbReference type="eggNOG" id="arCOG00355">
    <property type="taxonomic scope" value="Archaea"/>
</dbReference>
<dbReference type="NCBIfam" id="NF003255">
    <property type="entry name" value="PRK04213.1"/>
    <property type="match status" value="1"/>
</dbReference>
<keyword evidence="3 10" id="KW-0132">Cell division</keyword>
<dbReference type="SUPFAM" id="SSF52540">
    <property type="entry name" value="P-loop containing nucleoside triphosphate hydrolases"/>
    <property type="match status" value="1"/>
</dbReference>
<dbReference type="PROSITE" id="PS51706">
    <property type="entry name" value="G_ENGB"/>
    <property type="match status" value="1"/>
</dbReference>
<comment type="cofactor">
    <cofactor evidence="1">
        <name>Mg(2+)</name>
        <dbReference type="ChEBI" id="CHEBI:18420"/>
    </cofactor>
</comment>
<dbReference type="InterPro" id="IPR005225">
    <property type="entry name" value="Small_GTP-bd"/>
</dbReference>
<evidence type="ECO:0000313" key="13">
    <source>
        <dbReference type="Proteomes" id="UP000008386"/>
    </source>
</evidence>
<protein>
    <recommendedName>
        <fullName evidence="10">Probable GTP-binding protein EngB</fullName>
    </recommendedName>
</protein>
<dbReference type="AlphaFoldDB" id="F8AEE1"/>
<dbReference type="CDD" id="cd01876">
    <property type="entry name" value="YihA_EngB"/>
    <property type="match status" value="1"/>
</dbReference>
<dbReference type="PRINTS" id="PR00449">
    <property type="entry name" value="RASTRNSFRMNG"/>
</dbReference>
<dbReference type="STRING" id="529709.PYCH_16540"/>
<dbReference type="NCBIfam" id="TIGR00231">
    <property type="entry name" value="small_GTP"/>
    <property type="match status" value="1"/>
</dbReference>
<evidence type="ECO:0000256" key="6">
    <source>
        <dbReference type="ARBA" id="ARBA00022842"/>
    </source>
</evidence>
<keyword evidence="6" id="KW-0460">Magnesium</keyword>
<evidence type="ECO:0000256" key="4">
    <source>
        <dbReference type="ARBA" id="ARBA00022723"/>
    </source>
</evidence>
<keyword evidence="5 10" id="KW-0547">Nucleotide-binding</keyword>
<dbReference type="GO" id="GO:0005525">
    <property type="term" value="F:GTP binding"/>
    <property type="evidence" value="ECO:0007669"/>
    <property type="project" value="UniProtKB-UniRule"/>
</dbReference>